<organism evidence="1 2">
    <name type="scientific">Thelephora ganbajun</name>
    <name type="common">Ganba fungus</name>
    <dbReference type="NCBI Taxonomy" id="370292"/>
    <lineage>
        <taxon>Eukaryota</taxon>
        <taxon>Fungi</taxon>
        <taxon>Dikarya</taxon>
        <taxon>Basidiomycota</taxon>
        <taxon>Agaricomycotina</taxon>
        <taxon>Agaricomycetes</taxon>
        <taxon>Thelephorales</taxon>
        <taxon>Thelephoraceae</taxon>
        <taxon>Thelephora</taxon>
    </lineage>
</organism>
<evidence type="ECO:0000313" key="2">
    <source>
        <dbReference type="Proteomes" id="UP000886501"/>
    </source>
</evidence>
<dbReference type="Proteomes" id="UP000886501">
    <property type="component" value="Unassembled WGS sequence"/>
</dbReference>
<accession>A0ACB6Z4S9</accession>
<protein>
    <submittedName>
        <fullName evidence="1">Uncharacterized protein</fullName>
    </submittedName>
</protein>
<comment type="caution">
    <text evidence="1">The sequence shown here is derived from an EMBL/GenBank/DDBJ whole genome shotgun (WGS) entry which is preliminary data.</text>
</comment>
<dbReference type="EMBL" id="MU118134">
    <property type="protein sequence ID" value="KAF9644524.1"/>
    <property type="molecule type" value="Genomic_DNA"/>
</dbReference>
<sequence>MNHLFDKKPKKSPKPSQKRNFLGIPTNVGADPLGFQAELDIGPDDERRNKRSRIAFQDNSGEDKKLSAPEVSTSGVAVGGTEHRNYPTRENATDTGKGEGEGKPAKASKVPERDYKSTALTAATILFDVPMEAADEFGPLGSLKAVLRTIAAVYASHQETVAIGNKIEDLLSRIVALEEHFYSRPDDVEEQRRRNNLIREFSRIEGQLRSLSLRSLSRDDLLNMFKTTNKFMGSSKIYGGLSLITRFVHDPGSLVCIDGGNRWRNEW</sequence>
<reference evidence="1" key="1">
    <citation type="submission" date="2019-10" db="EMBL/GenBank/DDBJ databases">
        <authorList>
            <consortium name="DOE Joint Genome Institute"/>
            <person name="Kuo A."/>
            <person name="Miyauchi S."/>
            <person name="Kiss E."/>
            <person name="Drula E."/>
            <person name="Kohler A."/>
            <person name="Sanchez-Garcia M."/>
            <person name="Andreopoulos B."/>
            <person name="Barry K.W."/>
            <person name="Bonito G."/>
            <person name="Buee M."/>
            <person name="Carver A."/>
            <person name="Chen C."/>
            <person name="Cichocki N."/>
            <person name="Clum A."/>
            <person name="Culley D."/>
            <person name="Crous P.W."/>
            <person name="Fauchery L."/>
            <person name="Girlanda M."/>
            <person name="Hayes R."/>
            <person name="Keri Z."/>
            <person name="Labutti K."/>
            <person name="Lipzen A."/>
            <person name="Lombard V."/>
            <person name="Magnuson J."/>
            <person name="Maillard F."/>
            <person name="Morin E."/>
            <person name="Murat C."/>
            <person name="Nolan M."/>
            <person name="Ohm R."/>
            <person name="Pangilinan J."/>
            <person name="Pereira M."/>
            <person name="Perotto S."/>
            <person name="Peter M."/>
            <person name="Riley R."/>
            <person name="Sitrit Y."/>
            <person name="Stielow B."/>
            <person name="Szollosi G."/>
            <person name="Zifcakova L."/>
            <person name="Stursova M."/>
            <person name="Spatafora J.W."/>
            <person name="Tedersoo L."/>
            <person name="Vaario L.-M."/>
            <person name="Yamada A."/>
            <person name="Yan M."/>
            <person name="Wang P."/>
            <person name="Xu J."/>
            <person name="Bruns T."/>
            <person name="Baldrian P."/>
            <person name="Vilgalys R."/>
            <person name="Henrissat B."/>
            <person name="Grigoriev I.V."/>
            <person name="Hibbett D."/>
            <person name="Nagy L.G."/>
            <person name="Martin F.M."/>
        </authorList>
    </citation>
    <scope>NUCLEOTIDE SEQUENCE</scope>
    <source>
        <strain evidence="1">P2</strain>
    </source>
</reference>
<keyword evidence="2" id="KW-1185">Reference proteome</keyword>
<reference evidence="1" key="2">
    <citation type="journal article" date="2020" name="Nat. Commun.">
        <title>Large-scale genome sequencing of mycorrhizal fungi provides insights into the early evolution of symbiotic traits.</title>
        <authorList>
            <person name="Miyauchi S."/>
            <person name="Kiss E."/>
            <person name="Kuo A."/>
            <person name="Drula E."/>
            <person name="Kohler A."/>
            <person name="Sanchez-Garcia M."/>
            <person name="Morin E."/>
            <person name="Andreopoulos B."/>
            <person name="Barry K.W."/>
            <person name="Bonito G."/>
            <person name="Buee M."/>
            <person name="Carver A."/>
            <person name="Chen C."/>
            <person name="Cichocki N."/>
            <person name="Clum A."/>
            <person name="Culley D."/>
            <person name="Crous P.W."/>
            <person name="Fauchery L."/>
            <person name="Girlanda M."/>
            <person name="Hayes R.D."/>
            <person name="Keri Z."/>
            <person name="LaButti K."/>
            <person name="Lipzen A."/>
            <person name="Lombard V."/>
            <person name="Magnuson J."/>
            <person name="Maillard F."/>
            <person name="Murat C."/>
            <person name="Nolan M."/>
            <person name="Ohm R.A."/>
            <person name="Pangilinan J."/>
            <person name="Pereira M.F."/>
            <person name="Perotto S."/>
            <person name="Peter M."/>
            <person name="Pfister S."/>
            <person name="Riley R."/>
            <person name="Sitrit Y."/>
            <person name="Stielow J.B."/>
            <person name="Szollosi G."/>
            <person name="Zifcakova L."/>
            <person name="Stursova M."/>
            <person name="Spatafora J.W."/>
            <person name="Tedersoo L."/>
            <person name="Vaario L.M."/>
            <person name="Yamada A."/>
            <person name="Yan M."/>
            <person name="Wang P."/>
            <person name="Xu J."/>
            <person name="Bruns T."/>
            <person name="Baldrian P."/>
            <person name="Vilgalys R."/>
            <person name="Dunand C."/>
            <person name="Henrissat B."/>
            <person name="Grigoriev I.V."/>
            <person name="Hibbett D."/>
            <person name="Nagy L.G."/>
            <person name="Martin F.M."/>
        </authorList>
    </citation>
    <scope>NUCLEOTIDE SEQUENCE</scope>
    <source>
        <strain evidence="1">P2</strain>
    </source>
</reference>
<evidence type="ECO:0000313" key="1">
    <source>
        <dbReference type="EMBL" id="KAF9644524.1"/>
    </source>
</evidence>
<proteinExistence type="predicted"/>
<gene>
    <name evidence="1" type="ORF">BDM02DRAFT_936188</name>
</gene>
<name>A0ACB6Z4S9_THEGA</name>